<sequence length="259" mass="29892">MDSHFDKYRQELDKENLTTFEDLENLIRPLIRTATEIEVSKPSKPKANTQLLSHFGGQPYFEEGEEWPKTKKGKNLNFIFQIYNNGGINLPGNLKLVQFFYDWDEFPWETENDGWLVKTYTTLNTSQIIEHAQPAELETTKFCEVNFKSVQSLPDWEGIGTYSKNASNLSCVLDEDEPWGNYQKAVEKLIGEQEYRSQLGGYPMWVQGEDTPVKEGVPMKLLFQIDSEDNAGIMWGDVGLIYVFYNEASNLVEFTLQCH</sequence>
<accession>A0A7X0J372</accession>
<organism evidence="1 2">
    <name type="scientific">Pedobacter cryoconitis</name>
    <dbReference type="NCBI Taxonomy" id="188932"/>
    <lineage>
        <taxon>Bacteria</taxon>
        <taxon>Pseudomonadati</taxon>
        <taxon>Bacteroidota</taxon>
        <taxon>Sphingobacteriia</taxon>
        <taxon>Sphingobacteriales</taxon>
        <taxon>Sphingobacteriaceae</taxon>
        <taxon>Pedobacter</taxon>
    </lineage>
</organism>
<dbReference type="InterPro" id="IPR035948">
    <property type="entry name" value="YwqG-like_sf"/>
</dbReference>
<gene>
    <name evidence="1" type="ORF">HDF25_002408</name>
</gene>
<dbReference type="PANTHER" id="PTHR36436">
    <property type="entry name" value="SLL5081 PROTEIN"/>
    <property type="match status" value="1"/>
</dbReference>
<protein>
    <submittedName>
        <fullName evidence="1">Uncharacterized protein YwqG</fullName>
    </submittedName>
</protein>
<evidence type="ECO:0000313" key="1">
    <source>
        <dbReference type="EMBL" id="MBB6500260.1"/>
    </source>
</evidence>
<proteinExistence type="predicted"/>
<dbReference type="Pfam" id="PF09234">
    <property type="entry name" value="DUF1963"/>
    <property type="match status" value="1"/>
</dbReference>
<comment type="caution">
    <text evidence="1">The sequence shown here is derived from an EMBL/GenBank/DDBJ whole genome shotgun (WGS) entry which is preliminary data.</text>
</comment>
<dbReference type="InterPro" id="IPR015315">
    <property type="entry name" value="DUF1963"/>
</dbReference>
<dbReference type="Proteomes" id="UP000521017">
    <property type="component" value="Unassembled WGS sequence"/>
</dbReference>
<dbReference type="SUPFAM" id="SSF103032">
    <property type="entry name" value="Hypothetical protein YwqG"/>
    <property type="match status" value="1"/>
</dbReference>
<reference evidence="1 2" key="1">
    <citation type="submission" date="2020-08" db="EMBL/GenBank/DDBJ databases">
        <title>Genomic Encyclopedia of Type Strains, Phase IV (KMG-V): Genome sequencing to study the core and pangenomes of soil and plant-associated prokaryotes.</title>
        <authorList>
            <person name="Whitman W."/>
        </authorList>
    </citation>
    <scope>NUCLEOTIDE SEQUENCE [LARGE SCALE GENOMIC DNA]</scope>
    <source>
        <strain evidence="1 2">M2T3</strain>
    </source>
</reference>
<evidence type="ECO:0000313" key="2">
    <source>
        <dbReference type="Proteomes" id="UP000521017"/>
    </source>
</evidence>
<dbReference type="EMBL" id="JACHCC010000006">
    <property type="protein sequence ID" value="MBB6500260.1"/>
    <property type="molecule type" value="Genomic_DNA"/>
</dbReference>
<dbReference type="RefSeq" id="WP_184624979.1">
    <property type="nucleotide sequence ID" value="NZ_JACHCC010000006.1"/>
</dbReference>
<dbReference type="PANTHER" id="PTHR36436:SF6">
    <property type="entry name" value="SLL5081 PROTEIN"/>
    <property type="match status" value="1"/>
</dbReference>
<name>A0A7X0J372_9SPHI</name>
<dbReference type="Gene3D" id="2.30.320.10">
    <property type="entry name" value="YwqG-like"/>
    <property type="match status" value="1"/>
</dbReference>
<dbReference type="AlphaFoldDB" id="A0A7X0J372"/>